<protein>
    <recommendedName>
        <fullName evidence="4">HK97 gp10 family phage protein</fullName>
    </recommendedName>
</protein>
<accession>A0ABM7X7H8</accession>
<dbReference type="Proteomes" id="UP001162734">
    <property type="component" value="Chromosome"/>
</dbReference>
<reference evidence="3" key="1">
    <citation type="journal article" date="2022" name="Int. J. Syst. Evol. Microbiol.">
        <title>Anaeromyxobacter oryzae sp. nov., Anaeromyxobacter diazotrophicus sp. nov. and Anaeromyxobacter paludicola sp. nov., isolated from paddy soils.</title>
        <authorList>
            <person name="Itoh H."/>
            <person name="Xu Z."/>
            <person name="Mise K."/>
            <person name="Masuda Y."/>
            <person name="Ushijima N."/>
            <person name="Hayakawa C."/>
            <person name="Shiratori Y."/>
            <person name="Senoo K."/>
        </authorList>
    </citation>
    <scope>NUCLEOTIDE SEQUENCE [LARGE SCALE GENOMIC DNA]</scope>
    <source>
        <strain evidence="3">Red630</strain>
    </source>
</reference>
<gene>
    <name evidence="2" type="ORF">AMPC_09050</name>
</gene>
<evidence type="ECO:0000313" key="3">
    <source>
        <dbReference type="Proteomes" id="UP001162734"/>
    </source>
</evidence>
<evidence type="ECO:0000256" key="1">
    <source>
        <dbReference type="SAM" id="MobiDB-lite"/>
    </source>
</evidence>
<proteinExistence type="predicted"/>
<evidence type="ECO:0008006" key="4">
    <source>
        <dbReference type="Google" id="ProtNLM"/>
    </source>
</evidence>
<evidence type="ECO:0000313" key="2">
    <source>
        <dbReference type="EMBL" id="BDG07792.1"/>
    </source>
</evidence>
<keyword evidence="3" id="KW-1185">Reference proteome</keyword>
<name>A0ABM7X7H8_9BACT</name>
<feature type="region of interest" description="Disordered" evidence="1">
    <location>
        <begin position="52"/>
        <end position="71"/>
    </location>
</feature>
<organism evidence="2 3">
    <name type="scientific">Anaeromyxobacter paludicola</name>
    <dbReference type="NCBI Taxonomy" id="2918171"/>
    <lineage>
        <taxon>Bacteria</taxon>
        <taxon>Pseudomonadati</taxon>
        <taxon>Myxococcota</taxon>
        <taxon>Myxococcia</taxon>
        <taxon>Myxococcales</taxon>
        <taxon>Cystobacterineae</taxon>
        <taxon>Anaeromyxobacteraceae</taxon>
        <taxon>Anaeromyxobacter</taxon>
    </lineage>
</organism>
<sequence>MPREAAQQTIDDVVRAAMEGVVKRASKAIAKAVATMAAERLDKELQDGIARARGGARGRAARPAPSRGARPRVEITRWVADRRARRVPKFVIESTNLKTKKAIVAKYGEGVAFEKGKPLPKPK</sequence>
<dbReference type="RefSeq" id="WP_248344723.1">
    <property type="nucleotide sequence ID" value="NZ_AP025592.1"/>
</dbReference>
<dbReference type="EMBL" id="AP025592">
    <property type="protein sequence ID" value="BDG07792.1"/>
    <property type="molecule type" value="Genomic_DNA"/>
</dbReference>